<keyword evidence="2" id="KW-1185">Reference proteome</keyword>
<comment type="caution">
    <text evidence="1">The sequence shown here is derived from an EMBL/GenBank/DDBJ whole genome shotgun (WGS) entry which is preliminary data.</text>
</comment>
<sequence>MLASSEIVGVLQYPSGLDGLEVCSDSDWVIGLAVFWHLGHHVKAACSDVVELSNDDPGRRRLQFLAIVVQNSFGQELTGGLVRHLGERRRGRVDTLSVESQVGSFSGHVVGNQVQMSRRDRNGVSTENVVDFVHNRVSGSFHSVSTQNSSNVVRPDSVHVDERVVLPHGRKVHSFRHQNTFALFWLWMKTSSNATNFAHHNRLTNSLDDVHHQQFLCLGAQLQLEVAPCSVFVVSLDELGLDHLFQLLLRDIVLFLVVLTVEELHVDLVRSRGLGSGGSSGLDHRNLADHLGEVDFGDGFAESVGGSVVNIVQNRQCHLRRLDGGRCSHNNFSQTRNTKSNVSSTVTSKVECVQSHLSRWLTNRLRGNNTNSFSRIDQRSHVFQLHQSLELLLGQTTILQEELELVHVRLLGNIDRVSTIKELDQSSISVSDRVVVRNVNSFQLLSQTTLQVTRVGSLHGSVNQTFSTCHTVEVVLLWTDSRVESVLDVSTSTDVGLEWLEARKRLTGNHHRDSSAFQSLLSKKTHNLRNINVRTLGTRKSHGLHSVRWELLHGSIRNTLGNNLRGDGIDLGLSHSIQNTKLVIHTRDVLRLDVEQNGGDDLLTGPHWLRLEDGWRNSDDSGSCRVAIFWSDTTVDQLLIFLSGEERILAGQPNTSRNVILN</sequence>
<dbReference type="OrthoDB" id="10669926at2759"/>
<evidence type="ECO:0000313" key="2">
    <source>
        <dbReference type="Proteomes" id="UP000769157"/>
    </source>
</evidence>
<dbReference type="RefSeq" id="XP_046061578.1">
    <property type="nucleotide sequence ID" value="XM_046204418.1"/>
</dbReference>
<protein>
    <submittedName>
        <fullName evidence="1">Uncharacterized protein</fullName>
    </submittedName>
</protein>
<name>A0A9P8P7V5_9ASCO</name>
<dbReference type="EMBL" id="JAEUBE010000255">
    <property type="protein sequence ID" value="KAH3666447.1"/>
    <property type="molecule type" value="Genomic_DNA"/>
</dbReference>
<dbReference type="GeneID" id="70235408"/>
<accession>A0A9P8P7V5</accession>
<gene>
    <name evidence="1" type="ORF">OGAPHI_003443</name>
</gene>
<reference evidence="1" key="2">
    <citation type="submission" date="2021-01" db="EMBL/GenBank/DDBJ databases">
        <authorList>
            <person name="Schikora-Tamarit M.A."/>
        </authorList>
    </citation>
    <scope>NUCLEOTIDE SEQUENCE</scope>
    <source>
        <strain evidence="1">CBS6075</strain>
    </source>
</reference>
<reference evidence="1" key="1">
    <citation type="journal article" date="2021" name="Open Biol.">
        <title>Shared evolutionary footprints suggest mitochondrial oxidative damage underlies multiple complex I losses in fungi.</title>
        <authorList>
            <person name="Schikora-Tamarit M.A."/>
            <person name="Marcet-Houben M."/>
            <person name="Nosek J."/>
            <person name="Gabaldon T."/>
        </authorList>
    </citation>
    <scope>NUCLEOTIDE SEQUENCE</scope>
    <source>
        <strain evidence="1">CBS6075</strain>
    </source>
</reference>
<dbReference type="AlphaFoldDB" id="A0A9P8P7V5"/>
<evidence type="ECO:0000313" key="1">
    <source>
        <dbReference type="EMBL" id="KAH3666447.1"/>
    </source>
</evidence>
<dbReference type="Proteomes" id="UP000769157">
    <property type="component" value="Unassembled WGS sequence"/>
</dbReference>
<proteinExistence type="predicted"/>
<organism evidence="1 2">
    <name type="scientific">Ogataea philodendri</name>
    <dbReference type="NCBI Taxonomy" id="1378263"/>
    <lineage>
        <taxon>Eukaryota</taxon>
        <taxon>Fungi</taxon>
        <taxon>Dikarya</taxon>
        <taxon>Ascomycota</taxon>
        <taxon>Saccharomycotina</taxon>
        <taxon>Pichiomycetes</taxon>
        <taxon>Pichiales</taxon>
        <taxon>Pichiaceae</taxon>
        <taxon>Ogataea</taxon>
    </lineage>
</organism>